<dbReference type="Proteomes" id="UP001058626">
    <property type="component" value="Chromosome"/>
</dbReference>
<evidence type="ECO:0000313" key="5">
    <source>
        <dbReference type="Proteomes" id="UP001058626"/>
    </source>
</evidence>
<dbReference type="InterPro" id="IPR017850">
    <property type="entry name" value="Alkaline_phosphatase_core_sf"/>
</dbReference>
<gene>
    <name evidence="4" type="ORF">NJB1907Z4_C52660</name>
</gene>
<name>A0A9N7LX43_9MYCO</name>
<accession>A0A9N7LX43</accession>
<keyword evidence="2" id="KW-0378">Hydrolase</keyword>
<dbReference type="InterPro" id="IPR007312">
    <property type="entry name" value="Phosphoesterase"/>
</dbReference>
<dbReference type="Gene3D" id="3.40.720.10">
    <property type="entry name" value="Alkaline Phosphatase, subunit A"/>
    <property type="match status" value="1"/>
</dbReference>
<evidence type="ECO:0000256" key="1">
    <source>
        <dbReference type="ARBA" id="ARBA00022525"/>
    </source>
</evidence>
<keyword evidence="3" id="KW-0843">Virulence</keyword>
<dbReference type="PANTHER" id="PTHR31956:SF1">
    <property type="entry name" value="NON-SPECIFIC PHOSPHOLIPASE C1"/>
    <property type="match status" value="1"/>
</dbReference>
<keyword evidence="5" id="KW-1185">Reference proteome</keyword>
<organism evidence="4 5">
    <name type="scientific">Mycobacterium pseudoshottsii</name>
    <dbReference type="NCBI Taxonomy" id="265949"/>
    <lineage>
        <taxon>Bacteria</taxon>
        <taxon>Bacillati</taxon>
        <taxon>Actinomycetota</taxon>
        <taxon>Actinomycetes</taxon>
        <taxon>Mycobacteriales</taxon>
        <taxon>Mycobacteriaceae</taxon>
        <taxon>Mycobacterium</taxon>
        <taxon>Mycobacterium ulcerans group</taxon>
    </lineage>
</organism>
<dbReference type="PANTHER" id="PTHR31956">
    <property type="entry name" value="NON-SPECIFIC PHOSPHOLIPASE C4-RELATED"/>
    <property type="match status" value="1"/>
</dbReference>
<reference evidence="4" key="1">
    <citation type="submission" date="2022-06" db="EMBL/GenBank/DDBJ databases">
        <title>Complete genome sequence of Mycobacterium pseudoshottsii NJB1907-Z4.</title>
        <authorList>
            <person name="Komine T."/>
            <person name="Fukano H."/>
            <person name="Wada S."/>
        </authorList>
    </citation>
    <scope>NUCLEOTIDE SEQUENCE</scope>
    <source>
        <strain evidence="4">NJB1907-Z4</strain>
    </source>
</reference>
<evidence type="ECO:0000256" key="2">
    <source>
        <dbReference type="ARBA" id="ARBA00022801"/>
    </source>
</evidence>
<protein>
    <submittedName>
        <fullName evidence="4">Uncharacterized protein</fullName>
    </submittedName>
</protein>
<evidence type="ECO:0000256" key="3">
    <source>
        <dbReference type="ARBA" id="ARBA00023026"/>
    </source>
</evidence>
<proteinExistence type="predicted"/>
<dbReference type="GO" id="GO:0042578">
    <property type="term" value="F:phosphoric ester hydrolase activity"/>
    <property type="evidence" value="ECO:0007669"/>
    <property type="project" value="UniProtKB-ARBA"/>
</dbReference>
<dbReference type="AlphaFoldDB" id="A0A9N7LX43"/>
<keyword evidence="1" id="KW-0964">Secreted</keyword>
<sequence length="218" mass="24713">MHTAWNNGANDTWLPSQYSQIRQGNIPACMGYYTRADLPIHYMLADTFTICDDYYCSMLTGTALNRLYWLSAWIDPDGTNGGPLLNEPNFLPLQPFSWRIMPENLEDAGISWKVYQNKFFGHYINSPISDNGLVQAFKQTADPRSNLARFGIAPTYPQDFVLDVKANRLPKVSWVVPNIIQSEHPALPVNVGAVAIVNILRTLLSNPAVWEKTRKRPR</sequence>
<dbReference type="Pfam" id="PF04185">
    <property type="entry name" value="Phosphoesterase"/>
    <property type="match status" value="1"/>
</dbReference>
<dbReference type="EMBL" id="AP026367">
    <property type="protein sequence ID" value="BDN85051.1"/>
    <property type="molecule type" value="Genomic_DNA"/>
</dbReference>
<evidence type="ECO:0000313" key="4">
    <source>
        <dbReference type="EMBL" id="BDN85051.1"/>
    </source>
</evidence>